<evidence type="ECO:0000313" key="2">
    <source>
        <dbReference type="EMBL" id="CAK9016245.1"/>
    </source>
</evidence>
<organism evidence="2 3">
    <name type="scientific">Durusdinium trenchii</name>
    <dbReference type="NCBI Taxonomy" id="1381693"/>
    <lineage>
        <taxon>Eukaryota</taxon>
        <taxon>Sar</taxon>
        <taxon>Alveolata</taxon>
        <taxon>Dinophyceae</taxon>
        <taxon>Suessiales</taxon>
        <taxon>Symbiodiniaceae</taxon>
        <taxon>Durusdinium</taxon>
    </lineage>
</organism>
<feature type="compositionally biased region" description="Polar residues" evidence="1">
    <location>
        <begin position="227"/>
        <end position="236"/>
    </location>
</feature>
<proteinExistence type="predicted"/>
<evidence type="ECO:0000313" key="3">
    <source>
        <dbReference type="Proteomes" id="UP001642464"/>
    </source>
</evidence>
<reference evidence="2 3" key="1">
    <citation type="submission" date="2024-02" db="EMBL/GenBank/DDBJ databases">
        <authorList>
            <person name="Chen Y."/>
            <person name="Shah S."/>
            <person name="Dougan E. K."/>
            <person name="Thang M."/>
            <person name="Chan C."/>
        </authorList>
    </citation>
    <scope>NUCLEOTIDE SEQUENCE [LARGE SCALE GENOMIC DNA]</scope>
</reference>
<feature type="region of interest" description="Disordered" evidence="1">
    <location>
        <begin position="158"/>
        <end position="314"/>
    </location>
</feature>
<feature type="compositionally biased region" description="Basic residues" evidence="1">
    <location>
        <begin position="453"/>
        <end position="476"/>
    </location>
</feature>
<keyword evidence="3" id="KW-1185">Reference proteome</keyword>
<accession>A0ABP0JP72</accession>
<dbReference type="Proteomes" id="UP001642464">
    <property type="component" value="Unassembled WGS sequence"/>
</dbReference>
<dbReference type="EMBL" id="CAXAMM010008069">
    <property type="protein sequence ID" value="CAK9016245.1"/>
    <property type="molecule type" value="Genomic_DNA"/>
</dbReference>
<feature type="compositionally biased region" description="Basic and acidic residues" evidence="1">
    <location>
        <begin position="279"/>
        <end position="314"/>
    </location>
</feature>
<name>A0ABP0JP72_9DINO</name>
<sequence length="492" mass="55589">MLGKLQEPRSLDAKVRKLQEEINVMMGLPRNVCFTPPSQKSEFLLFRPAGDAPVPGYSLPLYQDDDGDEAHEFLDEDEETGELKPRGTDTLKPVGGAEAEEVWYQVVHNPAVMIREQPDEKARMVGRKKAGKRLRIQSVKDGKWLQLHPSELVKLAAQEASPDRDGATRGGSCAAEPGGVGNGSGADGMAQRLQYGDRRRSPSRRRTRAAEGLVLVEGACFRAPLALQTSRTQVSHASKAGSPTPRRRSPSRRRRSPSNRRKRSPSRRKMKSPSFSRPKKSESPEKKKSIEELIKERKEREKNNTPEAIAKRQAEEAAEKIAAFKKNIALDAQKMLQEEEEKKKKEEKEKEAARKKQFLDDIKEALKIVRKLATSPEEDPSGGELMKAAKARVAEALAAATKAGIDQEEIVEASQAAPEEEEAWLPGRKRRRRNRRGSAKRRKRRSPALLRWRQCKRSRRDGRSRKWPRPPRKRPRLGAAMLMTSSWQQRRP</sequence>
<gene>
    <name evidence="2" type="ORF">SCF082_LOCUS13097</name>
</gene>
<evidence type="ECO:0000256" key="1">
    <source>
        <dbReference type="SAM" id="MobiDB-lite"/>
    </source>
</evidence>
<feature type="compositionally biased region" description="Polar residues" evidence="1">
    <location>
        <begin position="483"/>
        <end position="492"/>
    </location>
</feature>
<feature type="region of interest" description="Disordered" evidence="1">
    <location>
        <begin position="402"/>
        <end position="492"/>
    </location>
</feature>
<feature type="compositionally biased region" description="Basic residues" evidence="1">
    <location>
        <begin position="245"/>
        <end position="271"/>
    </location>
</feature>
<comment type="caution">
    <text evidence="2">The sequence shown here is derived from an EMBL/GenBank/DDBJ whole genome shotgun (WGS) entry which is preliminary data.</text>
</comment>
<protein>
    <submittedName>
        <fullName evidence="2">Uncharacterized protein</fullName>
    </submittedName>
</protein>
<feature type="compositionally biased region" description="Basic residues" evidence="1">
    <location>
        <begin position="427"/>
        <end position="446"/>
    </location>
</feature>